<feature type="domain" description="Ribosomal protein eL8/eL30/eS12/Gadd45" evidence="1">
    <location>
        <begin position="5"/>
        <end position="83"/>
    </location>
</feature>
<dbReference type="InterPro" id="IPR004038">
    <property type="entry name" value="Ribosomal_eL8/eL30/eS12/Gad45"/>
</dbReference>
<dbReference type="Pfam" id="PF01248">
    <property type="entry name" value="Ribosomal_L7Ae"/>
    <property type="match status" value="1"/>
</dbReference>
<dbReference type="SUPFAM" id="SSF55315">
    <property type="entry name" value="L30e-like"/>
    <property type="match status" value="1"/>
</dbReference>
<dbReference type="EMBL" id="SLUN01000065">
    <property type="protein sequence ID" value="TCL54306.1"/>
    <property type="molecule type" value="Genomic_DNA"/>
</dbReference>
<sequence>MAHSVQAIREAKEKVIGLKQTLRAIQQNKVSAVYIANDIEDFLVKRITDCCQENKIPLTAVDFGQKELGHLCQIEVGASVVALIK</sequence>
<reference evidence="2 3" key="1">
    <citation type="submission" date="2019-03" db="EMBL/GenBank/DDBJ databases">
        <title>Genomic Encyclopedia of Type Strains, Phase IV (KMG-IV): sequencing the most valuable type-strain genomes for metagenomic binning, comparative biology and taxonomic classification.</title>
        <authorList>
            <person name="Goeker M."/>
        </authorList>
    </citation>
    <scope>NUCLEOTIDE SEQUENCE [LARGE SCALE GENOMIC DNA]</scope>
    <source>
        <strain evidence="2 3">LX-B</strain>
    </source>
</reference>
<proteinExistence type="predicted"/>
<dbReference type="Gene3D" id="3.30.1330.30">
    <property type="match status" value="1"/>
</dbReference>
<keyword evidence="2" id="KW-0689">Ribosomal protein</keyword>
<dbReference type="OrthoDB" id="1634364at2"/>
<keyword evidence="2" id="KW-0687">Ribonucleoprotein</keyword>
<gene>
    <name evidence="2" type="ORF">EDC14_106511</name>
</gene>
<dbReference type="Proteomes" id="UP000295008">
    <property type="component" value="Unassembled WGS sequence"/>
</dbReference>
<dbReference type="RefSeq" id="WP_132018122.1">
    <property type="nucleotide sequence ID" value="NZ_SLUN01000065.1"/>
</dbReference>
<protein>
    <submittedName>
        <fullName evidence="2">Large subunit ribosomal protein L7A</fullName>
    </submittedName>
</protein>
<keyword evidence="3" id="KW-1185">Reference proteome</keyword>
<evidence type="ECO:0000259" key="1">
    <source>
        <dbReference type="Pfam" id="PF01248"/>
    </source>
</evidence>
<dbReference type="AlphaFoldDB" id="A0A4R1QL16"/>
<evidence type="ECO:0000313" key="2">
    <source>
        <dbReference type="EMBL" id="TCL54306.1"/>
    </source>
</evidence>
<accession>A0A4R1QL16</accession>
<organism evidence="2 3">
    <name type="scientific">Hydrogenispora ethanolica</name>
    <dbReference type="NCBI Taxonomy" id="1082276"/>
    <lineage>
        <taxon>Bacteria</taxon>
        <taxon>Bacillati</taxon>
        <taxon>Bacillota</taxon>
        <taxon>Hydrogenispora</taxon>
    </lineage>
</organism>
<name>A0A4R1QL16_HYDET</name>
<dbReference type="GO" id="GO:0005840">
    <property type="term" value="C:ribosome"/>
    <property type="evidence" value="ECO:0007669"/>
    <property type="project" value="UniProtKB-KW"/>
</dbReference>
<evidence type="ECO:0000313" key="3">
    <source>
        <dbReference type="Proteomes" id="UP000295008"/>
    </source>
</evidence>
<comment type="caution">
    <text evidence="2">The sequence shown here is derived from an EMBL/GenBank/DDBJ whole genome shotgun (WGS) entry which is preliminary data.</text>
</comment>
<dbReference type="InterPro" id="IPR029064">
    <property type="entry name" value="Ribosomal_eL30-like_sf"/>
</dbReference>